<proteinExistence type="predicted"/>
<protein>
    <submittedName>
        <fullName evidence="1">Uncharacterized protein</fullName>
    </submittedName>
</protein>
<organism evidence="1 2">
    <name type="scientific">Pseudorhizobium pelagicum</name>
    <dbReference type="NCBI Taxonomy" id="1509405"/>
    <lineage>
        <taxon>Bacteria</taxon>
        <taxon>Pseudomonadati</taxon>
        <taxon>Pseudomonadota</taxon>
        <taxon>Alphaproteobacteria</taxon>
        <taxon>Hyphomicrobiales</taxon>
        <taxon>Rhizobiaceae</taxon>
        <taxon>Rhizobium/Agrobacterium group</taxon>
        <taxon>Pseudorhizobium</taxon>
    </lineage>
</organism>
<dbReference type="EMBL" id="JOKJ01000019">
    <property type="protein sequence ID" value="KEQ05629.1"/>
    <property type="molecule type" value="Genomic_DNA"/>
</dbReference>
<gene>
    <name evidence="1" type="ORF">GV68_08860</name>
</gene>
<dbReference type="RefSeq" id="WP_037189895.1">
    <property type="nucleotide sequence ID" value="NZ_JOKJ01000019.1"/>
</dbReference>
<keyword evidence="2" id="KW-1185">Reference proteome</keyword>
<name>A0A922TAH9_9HYPH</name>
<dbReference type="Proteomes" id="UP000052167">
    <property type="component" value="Unassembled WGS sequence"/>
</dbReference>
<comment type="caution">
    <text evidence="1">The sequence shown here is derived from an EMBL/GenBank/DDBJ whole genome shotgun (WGS) entry which is preliminary data.</text>
</comment>
<reference evidence="1 2" key="1">
    <citation type="submission" date="2014-06" db="EMBL/GenBank/DDBJ databases">
        <title>Rhizobium pelagicum/R2-400B4.</title>
        <authorList>
            <person name="Kimes N.E."/>
            <person name="Lopez-Perez M."/>
        </authorList>
    </citation>
    <scope>NUCLEOTIDE SEQUENCE [LARGE SCALE GENOMIC DNA]</scope>
    <source>
        <strain evidence="1 2">R2-400B4</strain>
    </source>
</reference>
<evidence type="ECO:0000313" key="1">
    <source>
        <dbReference type="EMBL" id="KEQ05629.1"/>
    </source>
</evidence>
<accession>A0A922TAH9</accession>
<evidence type="ECO:0000313" key="2">
    <source>
        <dbReference type="Proteomes" id="UP000052167"/>
    </source>
</evidence>
<sequence length="91" mass="10802">MNTRFWEAVRHLANEKIKKQYMKKTGHDRKCPNCNTWISEVGGAASVDYADEDWLEFMKCRQCGYKSLWDLRGMIPDLYKHQNPHTPKVKK</sequence>
<dbReference type="AlphaFoldDB" id="A0A922TAH9"/>